<dbReference type="PANTHER" id="PTHR33832:SF10">
    <property type="entry name" value="WOUND-INDUCED PROTEINASE INHIBITOR 2-LIKE"/>
    <property type="match status" value="1"/>
</dbReference>
<accession>A0A9J5WL29</accession>
<dbReference type="Gene3D" id="3.30.60.30">
    <property type="match status" value="2"/>
</dbReference>
<dbReference type="EMBL" id="JACXVP010000011">
    <property type="protein sequence ID" value="KAG5575892.1"/>
    <property type="molecule type" value="Genomic_DNA"/>
</dbReference>
<protein>
    <submittedName>
        <fullName evidence="6">Uncharacterized protein</fullName>
    </submittedName>
</protein>
<evidence type="ECO:0000256" key="2">
    <source>
        <dbReference type="ARBA" id="ARBA00022690"/>
    </source>
</evidence>
<gene>
    <name evidence="6" type="ORF">H5410_056026</name>
</gene>
<dbReference type="AlphaFoldDB" id="A0A9J5WL29"/>
<comment type="similarity">
    <text evidence="1">Belongs to the protease inhibitor I20 (potato type II proteinase inhibitor) family.</text>
</comment>
<dbReference type="SUPFAM" id="SSF100897">
    <property type="entry name" value="Plant proteinase inhibitors"/>
    <property type="match status" value="1"/>
</dbReference>
<keyword evidence="7" id="KW-1185">Reference proteome</keyword>
<dbReference type="Pfam" id="PF02428">
    <property type="entry name" value="Prot_inhib_II"/>
    <property type="match status" value="1"/>
</dbReference>
<dbReference type="InterPro" id="IPR003465">
    <property type="entry name" value="Prot_inh_I20"/>
</dbReference>
<dbReference type="GO" id="GO:0004867">
    <property type="term" value="F:serine-type endopeptidase inhibitor activity"/>
    <property type="evidence" value="ECO:0007669"/>
    <property type="project" value="UniProtKB-KW"/>
</dbReference>
<name>A0A9J5WL29_SOLCO</name>
<feature type="signal peptide" evidence="5">
    <location>
        <begin position="1"/>
        <end position="27"/>
    </location>
</feature>
<reference evidence="6 7" key="1">
    <citation type="submission" date="2020-09" db="EMBL/GenBank/DDBJ databases">
        <title>De no assembly of potato wild relative species, Solanum commersonii.</title>
        <authorList>
            <person name="Cho K."/>
        </authorList>
    </citation>
    <scope>NUCLEOTIDE SEQUENCE [LARGE SCALE GENOMIC DNA]</scope>
    <source>
        <strain evidence="6">LZ3.2</strain>
        <tissue evidence="6">Leaf</tissue>
    </source>
</reference>
<comment type="caution">
    <text evidence="6">The sequence shown here is derived from an EMBL/GenBank/DDBJ whole genome shotgun (WGS) entry which is preliminary data.</text>
</comment>
<feature type="chain" id="PRO_5039903926" evidence="5">
    <location>
        <begin position="28"/>
        <end position="132"/>
    </location>
</feature>
<evidence type="ECO:0000313" key="7">
    <source>
        <dbReference type="Proteomes" id="UP000824120"/>
    </source>
</evidence>
<evidence type="ECO:0000256" key="4">
    <source>
        <dbReference type="ARBA" id="ARBA00023157"/>
    </source>
</evidence>
<dbReference type="InterPro" id="IPR051391">
    <property type="entry name" value="Protease_inhibitor_I20"/>
</dbReference>
<sequence>MAFNKVALLILFAIFAGTILLLSQVDAAPACPRNCNPIIQYGRCPKSGNKKFKVGCTNCCSGTEGCNYFSANGTFICEGQTKKTIDETHKEIKGVKVEYAPIVAQAKRVATISVPMEFLFVKEHLKSKALDI</sequence>
<evidence type="ECO:0000256" key="3">
    <source>
        <dbReference type="ARBA" id="ARBA00022900"/>
    </source>
</evidence>
<dbReference type="PANTHER" id="PTHR33832">
    <property type="entry name" value="SERINE-TYPE ENDOPEPTIDASE INHIBITOR"/>
    <property type="match status" value="1"/>
</dbReference>
<evidence type="ECO:0000256" key="1">
    <source>
        <dbReference type="ARBA" id="ARBA00007766"/>
    </source>
</evidence>
<keyword evidence="4" id="KW-1015">Disulfide bond</keyword>
<keyword evidence="3" id="KW-0722">Serine protease inhibitor</keyword>
<dbReference type="OrthoDB" id="1252671at2759"/>
<evidence type="ECO:0000313" key="6">
    <source>
        <dbReference type="EMBL" id="KAG5575892.1"/>
    </source>
</evidence>
<dbReference type="Proteomes" id="UP000824120">
    <property type="component" value="Chromosome 11"/>
</dbReference>
<keyword evidence="2" id="KW-0646">Protease inhibitor</keyword>
<keyword evidence="5" id="KW-0732">Signal</keyword>
<evidence type="ECO:0000256" key="5">
    <source>
        <dbReference type="SAM" id="SignalP"/>
    </source>
</evidence>
<proteinExistence type="inferred from homology"/>
<organism evidence="6 7">
    <name type="scientific">Solanum commersonii</name>
    <name type="common">Commerson's wild potato</name>
    <name type="synonym">Commerson's nightshade</name>
    <dbReference type="NCBI Taxonomy" id="4109"/>
    <lineage>
        <taxon>Eukaryota</taxon>
        <taxon>Viridiplantae</taxon>
        <taxon>Streptophyta</taxon>
        <taxon>Embryophyta</taxon>
        <taxon>Tracheophyta</taxon>
        <taxon>Spermatophyta</taxon>
        <taxon>Magnoliopsida</taxon>
        <taxon>eudicotyledons</taxon>
        <taxon>Gunneridae</taxon>
        <taxon>Pentapetalae</taxon>
        <taxon>asterids</taxon>
        <taxon>lamiids</taxon>
        <taxon>Solanales</taxon>
        <taxon>Solanaceae</taxon>
        <taxon>Solanoideae</taxon>
        <taxon>Solaneae</taxon>
        <taxon>Solanum</taxon>
    </lineage>
</organism>